<dbReference type="RefSeq" id="WP_379568153.1">
    <property type="nucleotide sequence ID" value="NZ_JBHSQK010000055.1"/>
</dbReference>
<evidence type="ECO:0000313" key="1">
    <source>
        <dbReference type="EMBL" id="MFC5950800.1"/>
    </source>
</evidence>
<organism evidence="1 2">
    <name type="scientific">Pseudonocardia lutea</name>
    <dbReference type="NCBI Taxonomy" id="2172015"/>
    <lineage>
        <taxon>Bacteria</taxon>
        <taxon>Bacillati</taxon>
        <taxon>Actinomycetota</taxon>
        <taxon>Actinomycetes</taxon>
        <taxon>Pseudonocardiales</taxon>
        <taxon>Pseudonocardiaceae</taxon>
        <taxon>Pseudonocardia</taxon>
    </lineage>
</organism>
<comment type="caution">
    <text evidence="1">The sequence shown here is derived from an EMBL/GenBank/DDBJ whole genome shotgun (WGS) entry which is preliminary data.</text>
</comment>
<dbReference type="Proteomes" id="UP001596119">
    <property type="component" value="Unassembled WGS sequence"/>
</dbReference>
<keyword evidence="2" id="KW-1185">Reference proteome</keyword>
<gene>
    <name evidence="1" type="ORF">ACFQH9_21250</name>
</gene>
<proteinExistence type="predicted"/>
<accession>A0ABW1IBN0</accession>
<protein>
    <submittedName>
        <fullName evidence="1">Uncharacterized protein</fullName>
    </submittedName>
</protein>
<sequence length="196" mass="20601">MSPFPRPRREIAGQELLFDDDLTDRVLREAADPGFVLVGISDTVHTRHLGTRATEHAIPARPDVAATVHQLLAAGRLVPGSRVTVTVDGRPEPEAATAVDVAITGTATAASGPAAGDRVLVHVDVVRPGLGLVTCGAAGFSGSIVREDGAYLVETEAGGVIGRARSYRAGAERLARHHGFVADPVEIEHEHEVYAR</sequence>
<reference evidence="2" key="1">
    <citation type="journal article" date="2019" name="Int. J. Syst. Evol. Microbiol.">
        <title>The Global Catalogue of Microorganisms (GCM) 10K type strain sequencing project: providing services to taxonomists for standard genome sequencing and annotation.</title>
        <authorList>
            <consortium name="The Broad Institute Genomics Platform"/>
            <consortium name="The Broad Institute Genome Sequencing Center for Infectious Disease"/>
            <person name="Wu L."/>
            <person name="Ma J."/>
        </authorList>
    </citation>
    <scope>NUCLEOTIDE SEQUENCE [LARGE SCALE GENOMIC DNA]</scope>
    <source>
        <strain evidence="2">CGMCC 4.7397</strain>
    </source>
</reference>
<name>A0ABW1IBN0_9PSEU</name>
<evidence type="ECO:0000313" key="2">
    <source>
        <dbReference type="Proteomes" id="UP001596119"/>
    </source>
</evidence>
<dbReference type="EMBL" id="JBHSQK010000055">
    <property type="protein sequence ID" value="MFC5950800.1"/>
    <property type="molecule type" value="Genomic_DNA"/>
</dbReference>